<reference evidence="1 2" key="1">
    <citation type="submission" date="2016-11" db="EMBL/GenBank/DDBJ databases">
        <title>Mixed transmission modes and dynamic genome evolution in an obligate animal-bacterial symbiosis.</title>
        <authorList>
            <person name="Russell S.L."/>
            <person name="Corbett-Detig R.B."/>
            <person name="Cavanaugh C.M."/>
        </authorList>
    </citation>
    <scope>NUCLEOTIDE SEQUENCE [LARGE SCALE GENOMIC DNA]</scope>
    <source>
        <strain evidence="1">Sveles-Q1</strain>
    </source>
</reference>
<proteinExistence type="predicted"/>
<dbReference type="AlphaFoldDB" id="A0A1T2L6I1"/>
<dbReference type="OrthoDB" id="5397661at2"/>
<organism evidence="1 2">
    <name type="scientific">Solemya pervernicosa gill symbiont</name>
    <dbReference type="NCBI Taxonomy" id="642797"/>
    <lineage>
        <taxon>Bacteria</taxon>
        <taxon>Pseudomonadati</taxon>
        <taxon>Pseudomonadota</taxon>
        <taxon>Gammaproteobacteria</taxon>
        <taxon>sulfur-oxidizing symbionts</taxon>
    </lineage>
</organism>
<evidence type="ECO:0000313" key="2">
    <source>
        <dbReference type="Proteomes" id="UP000191110"/>
    </source>
</evidence>
<dbReference type="EMBL" id="MPRL01000019">
    <property type="protein sequence ID" value="OOZ40715.1"/>
    <property type="molecule type" value="Genomic_DNA"/>
</dbReference>
<comment type="caution">
    <text evidence="1">The sequence shown here is derived from an EMBL/GenBank/DDBJ whole genome shotgun (WGS) entry which is preliminary data.</text>
</comment>
<gene>
    <name evidence="1" type="ORF">BOW53_06820</name>
</gene>
<dbReference type="RefSeq" id="WP_078483335.1">
    <property type="nucleotide sequence ID" value="NZ_MPRL01000019.1"/>
</dbReference>
<name>A0A1T2L6I1_9GAMM</name>
<dbReference type="Proteomes" id="UP000191110">
    <property type="component" value="Unassembled WGS sequence"/>
</dbReference>
<sequence>MIQLKHLPFLFVLPFSTTLYAEQTESLDLQGMSIHGNSELPKSLIIIPWKGSQPGDALNQPFNSLLHESLQPLEREVFLRELDYYEVVHRNSPE</sequence>
<accession>A0A1T2L6I1</accession>
<keyword evidence="2" id="KW-1185">Reference proteome</keyword>
<evidence type="ECO:0000313" key="1">
    <source>
        <dbReference type="EMBL" id="OOZ40715.1"/>
    </source>
</evidence>
<protein>
    <submittedName>
        <fullName evidence="1">Uncharacterized protein</fullName>
    </submittedName>
</protein>